<dbReference type="OMA" id="SNDTHED"/>
<feature type="transmembrane region" description="Helical" evidence="7">
    <location>
        <begin position="661"/>
        <end position="682"/>
    </location>
</feature>
<accession>C4R2D2</accession>
<evidence type="ECO:0000256" key="2">
    <source>
        <dbReference type="ARBA" id="ARBA00005227"/>
    </source>
</evidence>
<dbReference type="KEGG" id="ppa:PAS_chr2-2_0258"/>
<dbReference type="EMBL" id="FN392320">
    <property type="protein sequence ID" value="CAY69656.1"/>
    <property type="molecule type" value="Genomic_DNA"/>
</dbReference>
<dbReference type="GO" id="GO:0072657">
    <property type="term" value="P:protein localization to membrane"/>
    <property type="evidence" value="ECO:0007669"/>
    <property type="project" value="TreeGrafter"/>
</dbReference>
<sequence length="788" mass="89483">MIKILNKAARVIVVTLLRPGELFKAQASRDDIPKTVFKFYFVVLVSFTFIHLLLSGLNSNERLQYHYSPEADVSVSNTSDSWNFGSYYQYGQDIPIYVDSILPIGNSYNRELSFQKIDYYDPLFQFSSLFNSKTKELLFDGFDHIESRFSMPKSGLLSKLQKSTGYLYMPPYRVQMNHQQQLWKLGEIVYTPQEALRINTLIRKGYGYQFYIDKLPVAYTHSQMDILNNDDRYLSRRGIPLGYVDDYNRVVFNNYLSFIINYTKIPDNDKLYEKLLELTEKLNQDEGPQPEKEKQHNEPLMTEDPALYNYKINAASAAAYSSEYSTRHGSFKASLFPPTYLSETHNTTVAFYYTVQFSERESSSRQAGFTRIYDHFNERFPTIATQTRNFIMYMVVLWVTIAAVTYPSNIANSINAKLVAINDKTVADYHLVSSILRNHVTILGASIVLGLSAYTCSTLVSTLVFCLIFPGQPFFSFAASLALLSPILGFATSAAYNSLVEFKAPSPKLSVEEKEAESEPYGQLSISFPDTSSVVLCASGVVFFTILVAFLVLEALTSSFHVFRTLFVILLFTTTILIPGCLVGYWMVPLSENNSTDLLSAKTASNRSLHRSFYTKFIKFPLVELSSQVISFVPFAIPLFKLLTIVAYGKPYPTRELNGTLLLSVIQSALLAASLATYRCCLVKYYFSDLQAKFYFIGAPFISVPLVNILYWATVTGSFKVFNATGGNYLDNFEGNSFINHALDNYNLMYFLLFLVGVCAVQVLFQVFIGNSVLYFYERPYKSRSTIY</sequence>
<keyword evidence="3 7" id="KW-0812">Transmembrane</keyword>
<feature type="transmembrane region" description="Helical" evidence="7">
    <location>
        <begin position="533"/>
        <end position="553"/>
    </location>
</feature>
<proteinExistence type="inferred from homology"/>
<dbReference type="AlphaFoldDB" id="C4R2D2"/>
<dbReference type="OrthoDB" id="10303960at2759"/>
<comment type="subcellular location">
    <subcellularLocation>
        <location evidence="1">Membrane</location>
        <topology evidence="1">Multi-pass membrane protein</topology>
    </subcellularLocation>
</comment>
<dbReference type="InterPro" id="IPR004240">
    <property type="entry name" value="EMP70"/>
</dbReference>
<keyword evidence="9" id="KW-1185">Reference proteome</keyword>
<evidence type="ECO:0000256" key="3">
    <source>
        <dbReference type="ARBA" id="ARBA00022692"/>
    </source>
</evidence>
<keyword evidence="5 7" id="KW-1133">Transmembrane helix</keyword>
<dbReference type="PANTHER" id="PTHR10766">
    <property type="entry name" value="TRANSMEMBRANE 9 SUPERFAMILY PROTEIN"/>
    <property type="match status" value="1"/>
</dbReference>
<protein>
    <recommendedName>
        <fullName evidence="7">Transmembrane 9 superfamily member</fullName>
    </recommendedName>
</protein>
<gene>
    <name evidence="8" type="ordered locus">PAS_chr2-2_0258</name>
</gene>
<evidence type="ECO:0000313" key="9">
    <source>
        <dbReference type="Proteomes" id="UP000000314"/>
    </source>
</evidence>
<evidence type="ECO:0000256" key="1">
    <source>
        <dbReference type="ARBA" id="ARBA00004141"/>
    </source>
</evidence>
<feature type="transmembrane region" description="Helical" evidence="7">
    <location>
        <begin position="39"/>
        <end position="57"/>
    </location>
</feature>
<evidence type="ECO:0000256" key="6">
    <source>
        <dbReference type="ARBA" id="ARBA00023136"/>
    </source>
</evidence>
<evidence type="ECO:0000256" key="7">
    <source>
        <dbReference type="RuleBase" id="RU363079"/>
    </source>
</evidence>
<evidence type="ECO:0000256" key="4">
    <source>
        <dbReference type="ARBA" id="ARBA00022729"/>
    </source>
</evidence>
<feature type="transmembrane region" description="Helical" evidence="7">
    <location>
        <begin position="748"/>
        <end position="777"/>
    </location>
</feature>
<feature type="transmembrane region" description="Helical" evidence="7">
    <location>
        <begin position="474"/>
        <end position="496"/>
    </location>
</feature>
<dbReference type="HOGENOM" id="CLU_356054_0_0_1"/>
<feature type="transmembrane region" description="Helical" evidence="7">
    <location>
        <begin position="442"/>
        <end position="467"/>
    </location>
</feature>
<dbReference type="Proteomes" id="UP000000314">
    <property type="component" value="Chromosome 2"/>
</dbReference>
<comment type="similarity">
    <text evidence="2 7">Belongs to the nonaspanin (TM9SF) (TC 9.A.2) family.</text>
</comment>
<evidence type="ECO:0000313" key="8">
    <source>
        <dbReference type="EMBL" id="CAY69656.1"/>
    </source>
</evidence>
<feature type="transmembrane region" description="Helical" evidence="7">
    <location>
        <begin position="390"/>
        <end position="408"/>
    </location>
</feature>
<keyword evidence="6 7" id="KW-0472">Membrane</keyword>
<feature type="transmembrane region" description="Helical" evidence="7">
    <location>
        <begin position="694"/>
        <end position="713"/>
    </location>
</feature>
<dbReference type="RefSeq" id="XP_002491936.1">
    <property type="nucleotide sequence ID" value="XM_002491891.1"/>
</dbReference>
<keyword evidence="4" id="KW-0732">Signal</keyword>
<dbReference type="Pfam" id="PF02990">
    <property type="entry name" value="EMP70"/>
    <property type="match status" value="1"/>
</dbReference>
<reference evidence="8 9" key="1">
    <citation type="journal article" date="2009" name="Nat. Biotechnol.">
        <title>Genome sequence of the recombinant protein production host Pichia pastoris.</title>
        <authorList>
            <person name="De Schutter K."/>
            <person name="Lin Y.C."/>
            <person name="Tiels P."/>
            <person name="Van Hecke A."/>
            <person name="Glinka S."/>
            <person name="Weber-Lehmann J."/>
            <person name="Rouze P."/>
            <person name="Van de Peer Y."/>
            <person name="Callewaert N."/>
        </authorList>
    </citation>
    <scope>NUCLEOTIDE SEQUENCE [LARGE SCALE GENOMIC DNA]</scope>
    <source>
        <strain evidence="9">GS115 / ATCC 20864</strain>
    </source>
</reference>
<dbReference type="GeneID" id="8198663"/>
<organism evidence="8 9">
    <name type="scientific">Komagataella phaffii (strain GS115 / ATCC 20864)</name>
    <name type="common">Yeast</name>
    <name type="synonym">Pichia pastoris</name>
    <dbReference type="NCBI Taxonomy" id="644223"/>
    <lineage>
        <taxon>Eukaryota</taxon>
        <taxon>Fungi</taxon>
        <taxon>Dikarya</taxon>
        <taxon>Ascomycota</taxon>
        <taxon>Saccharomycotina</taxon>
        <taxon>Pichiomycetes</taxon>
        <taxon>Pichiales</taxon>
        <taxon>Pichiaceae</taxon>
        <taxon>Komagataella</taxon>
    </lineage>
</organism>
<dbReference type="InParanoid" id="C4R2D2"/>
<evidence type="ECO:0000256" key="5">
    <source>
        <dbReference type="ARBA" id="ARBA00022989"/>
    </source>
</evidence>
<name>C4R2D2_KOMPG</name>
<feature type="transmembrane region" description="Helical" evidence="7">
    <location>
        <begin position="565"/>
        <end position="588"/>
    </location>
</feature>
<dbReference type="GO" id="GO:0016020">
    <property type="term" value="C:membrane"/>
    <property type="evidence" value="ECO:0007669"/>
    <property type="project" value="UniProtKB-SubCell"/>
</dbReference>